<proteinExistence type="predicted"/>
<keyword evidence="3" id="KW-1185">Reference proteome</keyword>
<gene>
    <name evidence="2" type="ORF">EJ03DRAFT_327249</name>
</gene>
<dbReference type="OrthoDB" id="10410107at2759"/>
<reference evidence="2" key="1">
    <citation type="journal article" date="2020" name="Stud. Mycol.">
        <title>101 Dothideomycetes genomes: a test case for predicting lifestyles and emergence of pathogens.</title>
        <authorList>
            <person name="Haridas S."/>
            <person name="Albert R."/>
            <person name="Binder M."/>
            <person name="Bloem J."/>
            <person name="Labutti K."/>
            <person name="Salamov A."/>
            <person name="Andreopoulos B."/>
            <person name="Baker S."/>
            <person name="Barry K."/>
            <person name="Bills G."/>
            <person name="Bluhm B."/>
            <person name="Cannon C."/>
            <person name="Castanera R."/>
            <person name="Culley D."/>
            <person name="Daum C."/>
            <person name="Ezra D."/>
            <person name="Gonzalez J."/>
            <person name="Henrissat B."/>
            <person name="Kuo A."/>
            <person name="Liang C."/>
            <person name="Lipzen A."/>
            <person name="Lutzoni F."/>
            <person name="Magnuson J."/>
            <person name="Mondo S."/>
            <person name="Nolan M."/>
            <person name="Ohm R."/>
            <person name="Pangilinan J."/>
            <person name="Park H.-J."/>
            <person name="Ramirez L."/>
            <person name="Alfaro M."/>
            <person name="Sun H."/>
            <person name="Tritt A."/>
            <person name="Yoshinaga Y."/>
            <person name="Zwiers L.-H."/>
            <person name="Turgeon B."/>
            <person name="Goodwin S."/>
            <person name="Spatafora J."/>
            <person name="Crous P."/>
            <person name="Grigoriev I."/>
        </authorList>
    </citation>
    <scope>NUCLEOTIDE SEQUENCE</scope>
    <source>
        <strain evidence="2">CBS 116005</strain>
    </source>
</reference>
<evidence type="ECO:0000313" key="2">
    <source>
        <dbReference type="EMBL" id="KAF2769641.1"/>
    </source>
</evidence>
<evidence type="ECO:0000256" key="1">
    <source>
        <dbReference type="SAM" id="SignalP"/>
    </source>
</evidence>
<name>A0A6G1L9N2_9PEZI</name>
<dbReference type="AlphaFoldDB" id="A0A6G1L9N2"/>
<keyword evidence="1" id="KW-0732">Signal</keyword>
<evidence type="ECO:0000313" key="3">
    <source>
        <dbReference type="Proteomes" id="UP000799436"/>
    </source>
</evidence>
<feature type="signal peptide" evidence="1">
    <location>
        <begin position="1"/>
        <end position="20"/>
    </location>
</feature>
<dbReference type="EMBL" id="ML995832">
    <property type="protein sequence ID" value="KAF2769641.1"/>
    <property type="molecule type" value="Genomic_DNA"/>
</dbReference>
<evidence type="ECO:0008006" key="4">
    <source>
        <dbReference type="Google" id="ProtNLM"/>
    </source>
</evidence>
<dbReference type="Proteomes" id="UP000799436">
    <property type="component" value="Unassembled WGS sequence"/>
</dbReference>
<organism evidence="2 3">
    <name type="scientific">Teratosphaeria nubilosa</name>
    <dbReference type="NCBI Taxonomy" id="161662"/>
    <lineage>
        <taxon>Eukaryota</taxon>
        <taxon>Fungi</taxon>
        <taxon>Dikarya</taxon>
        <taxon>Ascomycota</taxon>
        <taxon>Pezizomycotina</taxon>
        <taxon>Dothideomycetes</taxon>
        <taxon>Dothideomycetidae</taxon>
        <taxon>Mycosphaerellales</taxon>
        <taxon>Teratosphaeriaceae</taxon>
        <taxon>Teratosphaeria</taxon>
    </lineage>
</organism>
<accession>A0A6G1L9N2</accession>
<protein>
    <recommendedName>
        <fullName evidence="4">Fungal calcium binding protein domain-containing protein</fullName>
    </recommendedName>
</protein>
<feature type="chain" id="PRO_5026329778" description="Fungal calcium binding protein domain-containing protein" evidence="1">
    <location>
        <begin position="21"/>
        <end position="80"/>
    </location>
</feature>
<sequence>MTRGIILALACLIALAATNAAEKRSLFEIASKCERPSSSQLHQITVTCADVDDVQDCELQQLIGIQPDACKSAIISNLGL</sequence>